<keyword evidence="1" id="KW-0378">Hydrolase</keyword>
<name>A0A3D9CGU8_9FLAO</name>
<dbReference type="GO" id="GO:0004519">
    <property type="term" value="F:endonuclease activity"/>
    <property type="evidence" value="ECO:0007669"/>
    <property type="project" value="UniProtKB-KW"/>
</dbReference>
<keyword evidence="1" id="KW-0255">Endonuclease</keyword>
<evidence type="ECO:0000313" key="2">
    <source>
        <dbReference type="Proteomes" id="UP000256326"/>
    </source>
</evidence>
<protein>
    <submittedName>
        <fullName evidence="1">Restriction endonuclease subunit R</fullName>
    </submittedName>
</protein>
<sequence length="139" mass="16221">RFASDFRSQNQQTSNLGINTWMAAQYIQDKNDGRNVTLLSATPFTNKPLEYYSILSLIANKRLEESGYFNVNTFFETFMEADNDMEIDAKGDVKFKANVRRFKNNSLFQQLLSEFIDIKGEEDNPELIRPNKINKEYKI</sequence>
<accession>A0A3D9CGU8</accession>
<organism evidence="1 2">
    <name type="scientific">Epilithonimonas hispanica</name>
    <dbReference type="NCBI Taxonomy" id="358687"/>
    <lineage>
        <taxon>Bacteria</taxon>
        <taxon>Pseudomonadati</taxon>
        <taxon>Bacteroidota</taxon>
        <taxon>Flavobacteriia</taxon>
        <taxon>Flavobacteriales</taxon>
        <taxon>Weeksellaceae</taxon>
        <taxon>Chryseobacterium group</taxon>
        <taxon>Epilithonimonas</taxon>
    </lineage>
</organism>
<gene>
    <name evidence="1" type="ORF">DRF58_18260</name>
</gene>
<proteinExistence type="predicted"/>
<feature type="non-terminal residue" evidence="1">
    <location>
        <position position="1"/>
    </location>
</feature>
<evidence type="ECO:0000313" key="1">
    <source>
        <dbReference type="EMBL" id="REC64974.1"/>
    </source>
</evidence>
<dbReference type="Proteomes" id="UP000256326">
    <property type="component" value="Unassembled WGS sequence"/>
</dbReference>
<feature type="non-terminal residue" evidence="1">
    <location>
        <position position="139"/>
    </location>
</feature>
<comment type="caution">
    <text evidence="1">The sequence shown here is derived from an EMBL/GenBank/DDBJ whole genome shotgun (WGS) entry which is preliminary data.</text>
</comment>
<dbReference type="EMBL" id="QNUG01000143">
    <property type="protein sequence ID" value="REC64974.1"/>
    <property type="molecule type" value="Genomic_DNA"/>
</dbReference>
<dbReference type="AlphaFoldDB" id="A0A3D9CGU8"/>
<keyword evidence="1" id="KW-0540">Nuclease</keyword>
<keyword evidence="2" id="KW-1185">Reference proteome</keyword>
<reference evidence="1 2" key="1">
    <citation type="journal article" date="2006" name="Int. J. Syst. Evol. Microbiol.">
        <title>Chryseobacterium hispanicum sp. nov., isolated from the drinking water distribution system of Sevilla, Spain.</title>
        <authorList>
            <person name="Gallego V."/>
            <person name="Garcia M.T."/>
            <person name="Ventosa A."/>
        </authorList>
    </citation>
    <scope>NUCLEOTIDE SEQUENCE [LARGE SCALE GENOMIC DNA]</scope>
    <source>
        <strain evidence="1 2">KCTC 22104</strain>
    </source>
</reference>